<sequence>MNQPSRTIPGSLILLSLLLLTSLACSITVNLPNIRVPTLQTTTPVIKTIDEPLPTDGTEPLKLRLEMGMGELTLQPGVQGLIQGTIRYNVPEWEPQILRGPASLVLTQRQADGQLALPKETINEWDLKLGNYPLDLTINAGAYKGELDLSGLPLTRLQINDGASEARVVFNALNPLPMDQLRYRTGASKVELLGLGNTNADEIIFEGGTGAYTLDFSGNLSHDMNIRIKSGVSQVVLVIPPEVPARVEITGGLNNVSPQGVWNIQDGVYEKSGNGPRLLIEIQMGVGSLELKAR</sequence>
<name>A0A0P6YCR5_9CHLR</name>
<gene>
    <name evidence="2" type="ORF">SE15_12250</name>
</gene>
<dbReference type="Pfam" id="PF17115">
    <property type="entry name" value="Toast_rack_N"/>
    <property type="match status" value="1"/>
</dbReference>
<dbReference type="AlphaFoldDB" id="A0A0P6YCR5"/>
<dbReference type="PROSITE" id="PS51257">
    <property type="entry name" value="PROKAR_LIPOPROTEIN"/>
    <property type="match status" value="1"/>
</dbReference>
<feature type="domain" description="DUF2154" evidence="1">
    <location>
        <begin position="56"/>
        <end position="142"/>
    </location>
</feature>
<evidence type="ECO:0000313" key="2">
    <source>
        <dbReference type="EMBL" id="KPL82817.1"/>
    </source>
</evidence>
<reference evidence="2 3" key="1">
    <citation type="submission" date="2015-07" db="EMBL/GenBank/DDBJ databases">
        <title>Whole genome sequence of Thermanaerothrix daxensis DSM 23592.</title>
        <authorList>
            <person name="Hemp J."/>
            <person name="Ward L.M."/>
            <person name="Pace L.A."/>
            <person name="Fischer W.W."/>
        </authorList>
    </citation>
    <scope>NUCLEOTIDE SEQUENCE [LARGE SCALE GENOMIC DNA]</scope>
    <source>
        <strain evidence="2 3">GNS-1</strain>
    </source>
</reference>
<dbReference type="Proteomes" id="UP000050544">
    <property type="component" value="Unassembled WGS sequence"/>
</dbReference>
<organism evidence="2 3">
    <name type="scientific">Thermanaerothrix daxensis</name>
    <dbReference type="NCBI Taxonomy" id="869279"/>
    <lineage>
        <taxon>Bacteria</taxon>
        <taxon>Bacillati</taxon>
        <taxon>Chloroflexota</taxon>
        <taxon>Anaerolineae</taxon>
        <taxon>Anaerolineales</taxon>
        <taxon>Anaerolineaceae</taxon>
        <taxon>Thermanaerothrix</taxon>
    </lineage>
</organism>
<dbReference type="OrthoDB" id="159197at2"/>
<dbReference type="RefSeq" id="WP_054522374.1">
    <property type="nucleotide sequence ID" value="NZ_LGKO01000005.1"/>
</dbReference>
<evidence type="ECO:0000259" key="1">
    <source>
        <dbReference type="Pfam" id="PF17115"/>
    </source>
</evidence>
<accession>A0A0P6YCR5</accession>
<dbReference type="EMBL" id="LGKO01000005">
    <property type="protein sequence ID" value="KPL82817.1"/>
    <property type="molecule type" value="Genomic_DNA"/>
</dbReference>
<dbReference type="InterPro" id="IPR031346">
    <property type="entry name" value="DUF2154_N"/>
</dbReference>
<keyword evidence="3" id="KW-1185">Reference proteome</keyword>
<dbReference type="STRING" id="869279.SE15_12250"/>
<proteinExistence type="predicted"/>
<evidence type="ECO:0000313" key="3">
    <source>
        <dbReference type="Proteomes" id="UP000050544"/>
    </source>
</evidence>
<comment type="caution">
    <text evidence="2">The sequence shown here is derived from an EMBL/GenBank/DDBJ whole genome shotgun (WGS) entry which is preliminary data.</text>
</comment>
<protein>
    <recommendedName>
        <fullName evidence="1">DUF2154 domain-containing protein</fullName>
    </recommendedName>
</protein>